<dbReference type="InterPro" id="IPR050490">
    <property type="entry name" value="Bact_solute-bd_prot1"/>
</dbReference>
<accession>A0A4Z1CB23</accession>
<dbReference type="PANTHER" id="PTHR43649">
    <property type="entry name" value="ARABINOSE-BINDING PROTEIN-RELATED"/>
    <property type="match status" value="1"/>
</dbReference>
<dbReference type="EMBL" id="SRPG01000136">
    <property type="protein sequence ID" value="TGN56948.1"/>
    <property type="molecule type" value="Genomic_DNA"/>
</dbReference>
<organism evidence="3 4">
    <name type="scientific">Paracoccus liaowanqingii</name>
    <dbReference type="NCBI Taxonomy" id="2560053"/>
    <lineage>
        <taxon>Bacteria</taxon>
        <taxon>Pseudomonadati</taxon>
        <taxon>Pseudomonadota</taxon>
        <taxon>Alphaproteobacteria</taxon>
        <taxon>Rhodobacterales</taxon>
        <taxon>Paracoccaceae</taxon>
        <taxon>Paracoccus</taxon>
    </lineage>
</organism>
<dbReference type="Proteomes" id="UP000297972">
    <property type="component" value="Unassembled WGS sequence"/>
</dbReference>
<evidence type="ECO:0000256" key="2">
    <source>
        <dbReference type="ARBA" id="ARBA00008520"/>
    </source>
</evidence>
<dbReference type="RefSeq" id="WP_135818083.1">
    <property type="nucleotide sequence ID" value="NZ_SRPG01000136.1"/>
</dbReference>
<dbReference type="Pfam" id="PF01547">
    <property type="entry name" value="SBP_bac_1"/>
    <property type="match status" value="1"/>
</dbReference>
<comment type="similarity">
    <text evidence="2">Belongs to the bacterial solute-binding protein 1 family.</text>
</comment>
<dbReference type="GO" id="GO:0042597">
    <property type="term" value="C:periplasmic space"/>
    <property type="evidence" value="ECO:0007669"/>
    <property type="project" value="UniProtKB-SubCell"/>
</dbReference>
<reference evidence="3 4" key="1">
    <citation type="submission" date="2019-03" db="EMBL/GenBank/DDBJ databases">
        <authorList>
            <person name="Li J."/>
        </authorList>
    </citation>
    <scope>NUCLEOTIDE SEQUENCE [LARGE SCALE GENOMIC DNA]</scope>
    <source>
        <strain evidence="3 4">3058</strain>
    </source>
</reference>
<comment type="caution">
    <text evidence="3">The sequence shown here is derived from an EMBL/GenBank/DDBJ whole genome shotgun (WGS) entry which is preliminary data.</text>
</comment>
<sequence>MTLTRRLTIGTLALGLTLPGIAMAEEVTLEVLYNLPGFTKFHQPLADEFMKANPDVTINFLAPAAGYNEGQQQVLRAAVTNNLPDVYFSGYNLTAELVNTLAPRGQITDLSPFIEAEGGQAYLDENFSSNMAALGMIDGVQYGLPVNASSPIMYVNADLVRAAGGDPMDMPTTFPELIALATTIHEADPRVAGMSYDIAGWPDDWLWQAMVYQQGGDLVDTETGQVAFDNEIGLNGLTMIRQMAAEAGAPTFDWDQARQQFGAGMTGVLFSTPAHVQTIEGLVGDRFELVTTTFPLDNPEEGGVPTGGNSAVMLTQDAAKQQAAWNYIKWVTGPEAQDIIVRITGYLPTNLRATGEDYLAPYYAEHPNVATAAKQAERSLPWAGYPGGDSVRIWRTQRDIIGTVMRGEVSPEDGLVQLVEQTNALMQ</sequence>
<dbReference type="Gene3D" id="3.40.190.10">
    <property type="entry name" value="Periplasmic binding protein-like II"/>
    <property type="match status" value="2"/>
</dbReference>
<comment type="subcellular location">
    <subcellularLocation>
        <location evidence="1">Periplasm</location>
    </subcellularLocation>
</comment>
<evidence type="ECO:0000313" key="4">
    <source>
        <dbReference type="Proteomes" id="UP000297972"/>
    </source>
</evidence>
<dbReference type="OrthoDB" id="2509690at2"/>
<protein>
    <submittedName>
        <fullName evidence="3">ABC transporter substrate-binding protein</fullName>
    </submittedName>
</protein>
<keyword evidence="4" id="KW-1185">Reference proteome</keyword>
<evidence type="ECO:0000313" key="3">
    <source>
        <dbReference type="EMBL" id="TGN56948.1"/>
    </source>
</evidence>
<dbReference type="SUPFAM" id="SSF53850">
    <property type="entry name" value="Periplasmic binding protein-like II"/>
    <property type="match status" value="1"/>
</dbReference>
<proteinExistence type="inferred from homology"/>
<dbReference type="PANTHER" id="PTHR43649:SF12">
    <property type="entry name" value="DIACETYLCHITOBIOSE BINDING PROTEIN DASA"/>
    <property type="match status" value="1"/>
</dbReference>
<name>A0A4Z1CB23_9RHOB</name>
<evidence type="ECO:0000256" key="1">
    <source>
        <dbReference type="ARBA" id="ARBA00004418"/>
    </source>
</evidence>
<dbReference type="InterPro" id="IPR006059">
    <property type="entry name" value="SBP"/>
</dbReference>
<gene>
    <name evidence="3" type="ORF">E4L95_13725</name>
</gene>
<dbReference type="CDD" id="cd14748">
    <property type="entry name" value="PBP2_UgpB"/>
    <property type="match status" value="1"/>
</dbReference>
<dbReference type="AlphaFoldDB" id="A0A4Z1CB23"/>